<evidence type="ECO:0000313" key="10">
    <source>
        <dbReference type="EMBL" id="PIA14793.1"/>
    </source>
</evidence>
<dbReference type="Pfam" id="PF08534">
    <property type="entry name" value="Redoxin"/>
    <property type="match status" value="1"/>
</dbReference>
<keyword evidence="2 8" id="KW-0575">Peroxidase</keyword>
<keyword evidence="3 8" id="KW-0049">Antioxidant</keyword>
<gene>
    <name evidence="10" type="ORF">COEREDRAFT_82527</name>
</gene>
<dbReference type="PANTHER" id="PTHR10430">
    <property type="entry name" value="PEROXIREDOXIN"/>
    <property type="match status" value="1"/>
</dbReference>
<dbReference type="PROSITE" id="PS51352">
    <property type="entry name" value="THIOREDOXIN_2"/>
    <property type="match status" value="1"/>
</dbReference>
<evidence type="ECO:0000256" key="4">
    <source>
        <dbReference type="ARBA" id="ARBA00023002"/>
    </source>
</evidence>
<dbReference type="Gene3D" id="3.40.30.10">
    <property type="entry name" value="Glutaredoxin"/>
    <property type="match status" value="1"/>
</dbReference>
<dbReference type="STRING" id="763665.A0A2G5B6X1"/>
<dbReference type="InterPro" id="IPR013740">
    <property type="entry name" value="Redoxin"/>
</dbReference>
<dbReference type="OrthoDB" id="195498at2759"/>
<accession>A0A2G5B6X1</accession>
<comment type="similarity">
    <text evidence="1 8">Belongs to the peroxiredoxin family. Prx5 subfamily.</text>
</comment>
<keyword evidence="11" id="KW-1185">Reference proteome</keyword>
<keyword evidence="4 8" id="KW-0560">Oxidoreductase</keyword>
<feature type="domain" description="Thioredoxin" evidence="9">
    <location>
        <begin position="3"/>
        <end position="170"/>
    </location>
</feature>
<evidence type="ECO:0000313" key="11">
    <source>
        <dbReference type="Proteomes" id="UP000242474"/>
    </source>
</evidence>
<protein>
    <recommendedName>
        <fullName evidence="6">Thioredoxin-dependent peroxiredoxin</fullName>
    </recommendedName>
</protein>
<sequence>MAIEVGNVFPEVQLKYIPYDETNPDTCAAPQILNTKTDFAGKKVVVVGVPGAFTPTCSSQHLPVFVAKASELKAKGVDLIVCVSGNDFFVMSAWGKSMGVKNSIIMAGDANGDLGRTTGLALDLAKVGLGSARLTRFAAVIDNGKVAHLAIEPDPSSVTVTGADNIIAAL</sequence>
<dbReference type="PANTHER" id="PTHR10430:SF16">
    <property type="entry name" value="PEROXIREDOXIN-5, MITOCHONDRIAL"/>
    <property type="match status" value="1"/>
</dbReference>
<reference evidence="10 11" key="1">
    <citation type="journal article" date="2015" name="Genome Biol. Evol.">
        <title>Phylogenomic analyses indicate that early fungi evolved digesting cell walls of algal ancestors of land plants.</title>
        <authorList>
            <person name="Chang Y."/>
            <person name="Wang S."/>
            <person name="Sekimoto S."/>
            <person name="Aerts A.L."/>
            <person name="Choi C."/>
            <person name="Clum A."/>
            <person name="LaButti K.M."/>
            <person name="Lindquist E.A."/>
            <person name="Yee Ngan C."/>
            <person name="Ohm R.A."/>
            <person name="Salamov A.A."/>
            <person name="Grigoriev I.V."/>
            <person name="Spatafora J.W."/>
            <person name="Berbee M.L."/>
        </authorList>
    </citation>
    <scope>NUCLEOTIDE SEQUENCE [LARGE SCALE GENOMIC DNA]</scope>
    <source>
        <strain evidence="10 11">NRRL 1564</strain>
    </source>
</reference>
<dbReference type="SUPFAM" id="SSF52833">
    <property type="entry name" value="Thioredoxin-like"/>
    <property type="match status" value="1"/>
</dbReference>
<dbReference type="InterPro" id="IPR037944">
    <property type="entry name" value="PRX5-like"/>
</dbReference>
<dbReference type="AlphaFoldDB" id="A0A2G5B6X1"/>
<proteinExistence type="inferred from homology"/>
<evidence type="ECO:0000259" key="9">
    <source>
        <dbReference type="PROSITE" id="PS51352"/>
    </source>
</evidence>
<dbReference type="CDD" id="cd03013">
    <property type="entry name" value="PRX5_like"/>
    <property type="match status" value="1"/>
</dbReference>
<name>A0A2G5B6X1_COERN</name>
<evidence type="ECO:0000256" key="5">
    <source>
        <dbReference type="ARBA" id="ARBA00023284"/>
    </source>
</evidence>
<evidence type="ECO:0000256" key="8">
    <source>
        <dbReference type="RuleBase" id="RU366011"/>
    </source>
</evidence>
<dbReference type="GO" id="GO:0045454">
    <property type="term" value="P:cell redox homeostasis"/>
    <property type="evidence" value="ECO:0007669"/>
    <property type="project" value="TreeGrafter"/>
</dbReference>
<dbReference type="FunFam" id="3.40.30.10:FF:000020">
    <property type="entry name" value="Peroxiredoxin"/>
    <property type="match status" value="1"/>
</dbReference>
<comment type="function">
    <text evidence="8">Thiol-specific peroxidase that catalyzes the reduction of hydrogen peroxide and organic hydroperoxides to water and alcohols, respectively. Plays a role in cell protection against oxidative stress by detoxifying peroxides.</text>
</comment>
<dbReference type="InterPro" id="IPR013766">
    <property type="entry name" value="Thioredoxin_domain"/>
</dbReference>
<keyword evidence="5 8" id="KW-0676">Redox-active center</keyword>
<dbReference type="EMBL" id="KZ303513">
    <property type="protein sequence ID" value="PIA14793.1"/>
    <property type="molecule type" value="Genomic_DNA"/>
</dbReference>
<dbReference type="Proteomes" id="UP000242474">
    <property type="component" value="Unassembled WGS sequence"/>
</dbReference>
<evidence type="ECO:0000256" key="2">
    <source>
        <dbReference type="ARBA" id="ARBA00022559"/>
    </source>
</evidence>
<dbReference type="GO" id="GO:0008379">
    <property type="term" value="F:thioredoxin peroxidase activity"/>
    <property type="evidence" value="ECO:0007669"/>
    <property type="project" value="InterPro"/>
</dbReference>
<evidence type="ECO:0000256" key="7">
    <source>
        <dbReference type="PIRSR" id="PIRSR637944-1"/>
    </source>
</evidence>
<dbReference type="GO" id="GO:0042744">
    <property type="term" value="P:hydrogen peroxide catabolic process"/>
    <property type="evidence" value="ECO:0007669"/>
    <property type="project" value="TreeGrafter"/>
</dbReference>
<dbReference type="InterPro" id="IPR036249">
    <property type="entry name" value="Thioredoxin-like_sf"/>
</dbReference>
<evidence type="ECO:0000256" key="6">
    <source>
        <dbReference type="ARBA" id="ARBA00079296"/>
    </source>
</evidence>
<dbReference type="GO" id="GO:0005777">
    <property type="term" value="C:peroxisome"/>
    <property type="evidence" value="ECO:0007669"/>
    <property type="project" value="TreeGrafter"/>
</dbReference>
<evidence type="ECO:0000256" key="3">
    <source>
        <dbReference type="ARBA" id="ARBA00022862"/>
    </source>
</evidence>
<dbReference type="GO" id="GO:0034599">
    <property type="term" value="P:cellular response to oxidative stress"/>
    <property type="evidence" value="ECO:0007669"/>
    <property type="project" value="InterPro"/>
</dbReference>
<organism evidence="10 11">
    <name type="scientific">Coemansia reversa (strain ATCC 12441 / NRRL 1564)</name>
    <dbReference type="NCBI Taxonomy" id="763665"/>
    <lineage>
        <taxon>Eukaryota</taxon>
        <taxon>Fungi</taxon>
        <taxon>Fungi incertae sedis</taxon>
        <taxon>Zoopagomycota</taxon>
        <taxon>Kickxellomycotina</taxon>
        <taxon>Kickxellomycetes</taxon>
        <taxon>Kickxellales</taxon>
        <taxon>Kickxellaceae</taxon>
        <taxon>Coemansia</taxon>
    </lineage>
</organism>
<evidence type="ECO:0000256" key="1">
    <source>
        <dbReference type="ARBA" id="ARBA00010505"/>
    </source>
</evidence>
<feature type="active site" description="Cysteine sulfenic acid (-SOH) intermediate" evidence="7">
    <location>
        <position position="57"/>
    </location>
</feature>
<dbReference type="GO" id="GO:0005739">
    <property type="term" value="C:mitochondrion"/>
    <property type="evidence" value="ECO:0007669"/>
    <property type="project" value="TreeGrafter"/>
</dbReference>